<dbReference type="PANTHER" id="PTHR45088">
    <property type="entry name" value="OSJNBA0022H21.17 PROTEIN"/>
    <property type="match status" value="1"/>
</dbReference>
<dbReference type="Proteomes" id="UP000190834">
    <property type="component" value="Unassembled WGS sequence"/>
</dbReference>
<dbReference type="RefSeq" id="WP_078925813.1">
    <property type="nucleotide sequence ID" value="NZ_FUXB01000006.1"/>
</dbReference>
<gene>
    <name evidence="4" type="ORF">SAMN02745782_01411</name>
</gene>
<reference evidence="5" key="1">
    <citation type="submission" date="2017-02" db="EMBL/GenBank/DDBJ databases">
        <authorList>
            <person name="Varghese N."/>
            <person name="Submissions S."/>
        </authorList>
    </citation>
    <scope>NUCLEOTIDE SEQUENCE [LARGE SCALE GENOMIC DNA]</scope>
    <source>
        <strain evidence="5">DSM 19608</strain>
    </source>
</reference>
<dbReference type="Pfam" id="PF08238">
    <property type="entry name" value="Sel1"/>
    <property type="match status" value="4"/>
</dbReference>
<feature type="compositionally biased region" description="Acidic residues" evidence="2">
    <location>
        <begin position="353"/>
        <end position="365"/>
    </location>
</feature>
<organism evidence="4 5">
    <name type="scientific">Vibrio cincinnatiensis DSM 19608</name>
    <dbReference type="NCBI Taxonomy" id="1123491"/>
    <lineage>
        <taxon>Bacteria</taxon>
        <taxon>Pseudomonadati</taxon>
        <taxon>Pseudomonadota</taxon>
        <taxon>Gammaproteobacteria</taxon>
        <taxon>Vibrionales</taxon>
        <taxon>Vibrionaceae</taxon>
        <taxon>Vibrio</taxon>
    </lineage>
</organism>
<dbReference type="InterPro" id="IPR053301">
    <property type="entry name" value="F-box_motif"/>
</dbReference>
<keyword evidence="1" id="KW-0175">Coiled coil</keyword>
<dbReference type="STRING" id="1123491.SAMN02745782_01411"/>
<dbReference type="Gene3D" id="1.25.40.10">
    <property type="entry name" value="Tetratricopeptide repeat domain"/>
    <property type="match status" value="2"/>
</dbReference>
<evidence type="ECO:0000313" key="5">
    <source>
        <dbReference type="Proteomes" id="UP000190834"/>
    </source>
</evidence>
<dbReference type="InterPro" id="IPR006597">
    <property type="entry name" value="Sel1-like"/>
</dbReference>
<keyword evidence="5" id="KW-1185">Reference proteome</keyword>
<dbReference type="SMART" id="SM00671">
    <property type="entry name" value="SEL1"/>
    <property type="match status" value="3"/>
</dbReference>
<dbReference type="GeneID" id="70581660"/>
<proteinExistence type="predicted"/>
<feature type="region of interest" description="Disordered" evidence="2">
    <location>
        <begin position="337"/>
        <end position="392"/>
    </location>
</feature>
<dbReference type="AlphaFoldDB" id="A0A1T4NPX8"/>
<evidence type="ECO:0000313" key="4">
    <source>
        <dbReference type="EMBL" id="SJZ81249.1"/>
    </source>
</evidence>
<name>A0A1T4NPX8_VIBCI</name>
<keyword evidence="3" id="KW-0472">Membrane</keyword>
<evidence type="ECO:0000256" key="2">
    <source>
        <dbReference type="SAM" id="MobiDB-lite"/>
    </source>
</evidence>
<feature type="transmembrane region" description="Helical" evidence="3">
    <location>
        <begin position="6"/>
        <end position="27"/>
    </location>
</feature>
<dbReference type="SUPFAM" id="SSF81901">
    <property type="entry name" value="HCP-like"/>
    <property type="match status" value="1"/>
</dbReference>
<dbReference type="PANTHER" id="PTHR45088:SF1">
    <property type="entry name" value="OS04G0476000 PROTEIN"/>
    <property type="match status" value="1"/>
</dbReference>
<keyword evidence="3" id="KW-0812">Transmembrane</keyword>
<protein>
    <submittedName>
        <fullName evidence="4">Sel1 repeat-containing protein</fullName>
    </submittedName>
</protein>
<dbReference type="EMBL" id="FUXB01000006">
    <property type="protein sequence ID" value="SJZ81249.1"/>
    <property type="molecule type" value="Genomic_DNA"/>
</dbReference>
<sequence length="392" mass="43855">MNTIGMAIGATGLSLILIFVWMISLSIRKKRLEAEKKAREEAYRKALERMREQERKERLFKAESGHVPTILYLAKEAERTNLKEALFWYEKAAQFDNINGMYGIVRICEKARDDMILREKAKFWQQFIRAIEGDVNAKFETGLAMIYGRGTETNVSKGLSLIQEAAEDQHIPSIIFMGDWCVSKDNIAPAPSDSTFWFAKAAKLNSLEGMMKLGLNYLQGVGVPADHGKGCYWLERAAEKGHAEAMYHAGEAWVARGPSGNAIAYIWLFLAAFFGYGPAKGLRDQIGSEIGVDSVVGLQSLAKPLQKKITASTVNKHSIIRALNKLYKRAVPVPNKGEELEDEDILAPSDEHGQEEDWFTDEPESLAETQQEAPKPAVLDFSQTAMDKHKPL</sequence>
<dbReference type="OrthoDB" id="6114904at2"/>
<feature type="transmembrane region" description="Helical" evidence="3">
    <location>
        <begin position="262"/>
        <end position="279"/>
    </location>
</feature>
<evidence type="ECO:0000256" key="3">
    <source>
        <dbReference type="SAM" id="Phobius"/>
    </source>
</evidence>
<keyword evidence="3" id="KW-1133">Transmembrane helix</keyword>
<evidence type="ECO:0000256" key="1">
    <source>
        <dbReference type="SAM" id="Coils"/>
    </source>
</evidence>
<dbReference type="InterPro" id="IPR011990">
    <property type="entry name" value="TPR-like_helical_dom_sf"/>
</dbReference>
<accession>A0A1T4NPX8</accession>
<feature type="coiled-coil region" evidence="1">
    <location>
        <begin position="29"/>
        <end position="63"/>
    </location>
</feature>